<dbReference type="PANTHER" id="PTHR34825:SF1">
    <property type="entry name" value="AAA-ATPASE-LIKE DOMAIN-CONTAINING PROTEIN"/>
    <property type="match status" value="1"/>
</dbReference>
<dbReference type="EMBL" id="NIHS01000006">
    <property type="protein sequence ID" value="PLT73659.1"/>
    <property type="molecule type" value="Genomic_DNA"/>
</dbReference>
<dbReference type="Proteomes" id="UP000234840">
    <property type="component" value="Unassembled WGS sequence"/>
</dbReference>
<name>A0A2N5Q1F4_MEDGN</name>
<evidence type="ECO:0000313" key="4">
    <source>
        <dbReference type="Proteomes" id="UP000234891"/>
    </source>
</evidence>
<dbReference type="Proteomes" id="UP000234891">
    <property type="component" value="Unassembled WGS sequence"/>
</dbReference>
<gene>
    <name evidence="2" type="ORF">CDL20_05350</name>
    <name evidence="1" type="ORF">CDL26_04995</name>
</gene>
<evidence type="ECO:0000313" key="1">
    <source>
        <dbReference type="EMBL" id="PLT73659.1"/>
    </source>
</evidence>
<dbReference type="PANTHER" id="PTHR34825">
    <property type="entry name" value="CONSERVED PROTEIN, WITH A WEAK D-GALACTARATE DEHYDRATASE/ALTRONATE HYDROLASE DOMAIN"/>
    <property type="match status" value="1"/>
</dbReference>
<comment type="caution">
    <text evidence="2">The sequence shown here is derived from an EMBL/GenBank/DDBJ whole genome shotgun (WGS) entry which is preliminary data.</text>
</comment>
<evidence type="ECO:0000313" key="2">
    <source>
        <dbReference type="EMBL" id="PLT88136.1"/>
    </source>
</evidence>
<dbReference type="AlphaFoldDB" id="A0A2N5Q1F4"/>
<dbReference type="EMBL" id="NIHW01000009">
    <property type="protein sequence ID" value="PLT88136.1"/>
    <property type="molecule type" value="Genomic_DNA"/>
</dbReference>
<accession>A0A2N5Q1F4</accession>
<sequence>MYAHTDERYDEYFGFTDTEVREMLKYYETEDHYEEIKSWYDGYQFGGVEAYCPWDVLNHCDKIKDYVNVFPENYWINTSSNDAVKKFIQMSDNLKTKREIETLLAGGEIIKEIHQELIYPEMYQSLENVWSLLFMTGYLTQRGRVDAKP</sequence>
<evidence type="ECO:0000313" key="3">
    <source>
        <dbReference type="Proteomes" id="UP000234840"/>
    </source>
</evidence>
<protein>
    <submittedName>
        <fullName evidence="2">Uncharacterized protein</fullName>
    </submittedName>
</protein>
<reference evidence="3 4" key="1">
    <citation type="journal article" date="2017" name="Genome Med.">
        <title>A novel Ruminococcus gnavus clade enriched in inflammatory bowel disease patients.</title>
        <authorList>
            <person name="Hall A.B."/>
            <person name="Yassour M."/>
            <person name="Sauk J."/>
            <person name="Garner A."/>
            <person name="Jiang X."/>
            <person name="Arthur T."/>
            <person name="Lagoudas G.K."/>
            <person name="Vatanen T."/>
            <person name="Fornelos N."/>
            <person name="Wilson R."/>
            <person name="Bertha M."/>
            <person name="Cohen M."/>
            <person name="Garber J."/>
            <person name="Khalili H."/>
            <person name="Gevers D."/>
            <person name="Ananthakrishnan A.N."/>
            <person name="Kugathasan S."/>
            <person name="Lander E.S."/>
            <person name="Blainey P."/>
            <person name="Vlamakis H."/>
            <person name="Xavier R.J."/>
            <person name="Huttenhower C."/>
        </authorList>
    </citation>
    <scope>NUCLEOTIDE SEQUENCE [LARGE SCALE GENOMIC DNA]</scope>
    <source>
        <strain evidence="1 4">RJX1124</strain>
        <strain evidence="2 3">RJX1128</strain>
    </source>
</reference>
<organism evidence="2 3">
    <name type="scientific">Mediterraneibacter gnavus</name>
    <name type="common">Ruminococcus gnavus</name>
    <dbReference type="NCBI Taxonomy" id="33038"/>
    <lineage>
        <taxon>Bacteria</taxon>
        <taxon>Bacillati</taxon>
        <taxon>Bacillota</taxon>
        <taxon>Clostridia</taxon>
        <taxon>Lachnospirales</taxon>
        <taxon>Lachnospiraceae</taxon>
        <taxon>Mediterraneibacter</taxon>
    </lineage>
</organism>
<proteinExistence type="predicted"/>